<feature type="transmembrane region" description="Helical" evidence="10">
    <location>
        <begin position="351"/>
        <end position="369"/>
    </location>
</feature>
<sequence>MTAVPRPTRYFSMHYILLRILGLGWFHHPDEGDTRNFPGWYLYYSIATQLVWVVGFVSLETIDPFIGEKDLDRFMFSLSFVITHDLTVIKLCIFYFKNDQIQEIVRTLEIDLYDYYQNNKKNQATVRITRILTASFVFFGWLTIGNTNVYGTIQDLRWKAEVAKLNDSSLIPVRTLPQPIYIPWQYQTDLAYISTFVLETVGLLWTGHIVMTIDTFIGSVILHMSSQFGILQEAFLTAYDRTILKLYLNARHDSQEAVPTDDKELSRIYEHSSQDDMEAVVLARFSGEEVGLALQETFKNCFRQHQVLIRCVEKLAATYSYGFMTQLVSSMAAICVVMVQVSQDASSFKSIRLVTSLAFFFAMIIQLAIQCFTANELTLEAARVTDAVMQCKWERMPPALRRMLVLVMRRAQRPLRLTAAGFAYMNNDCFLAIMKAAYSYYAVLSQKTK</sequence>
<keyword evidence="9 10" id="KW-0807">Transducer</keyword>
<keyword evidence="4 10" id="KW-0812">Transmembrane</keyword>
<keyword evidence="6 10" id="KW-1133">Transmembrane helix</keyword>
<name>A0ABD0T7X0_LOXSC</name>
<keyword evidence="8 10" id="KW-0675">Receptor</keyword>
<dbReference type="Proteomes" id="UP001549921">
    <property type="component" value="Unassembled WGS sequence"/>
</dbReference>
<keyword evidence="2" id="KW-1003">Cell membrane</keyword>
<feature type="transmembrane region" description="Helical" evidence="10">
    <location>
        <begin position="40"/>
        <end position="62"/>
    </location>
</feature>
<dbReference type="InterPro" id="IPR004117">
    <property type="entry name" value="7tm6_olfct_rcpt"/>
</dbReference>
<evidence type="ECO:0000313" key="12">
    <source>
        <dbReference type="Proteomes" id="UP001549921"/>
    </source>
</evidence>
<proteinExistence type="inferred from homology"/>
<evidence type="ECO:0000256" key="5">
    <source>
        <dbReference type="ARBA" id="ARBA00022725"/>
    </source>
</evidence>
<gene>
    <name evidence="11" type="ORF">ABMA28_000876</name>
</gene>
<organism evidence="11 12">
    <name type="scientific">Loxostege sticticalis</name>
    <name type="common">Beet webworm moth</name>
    <dbReference type="NCBI Taxonomy" id="481309"/>
    <lineage>
        <taxon>Eukaryota</taxon>
        <taxon>Metazoa</taxon>
        <taxon>Ecdysozoa</taxon>
        <taxon>Arthropoda</taxon>
        <taxon>Hexapoda</taxon>
        <taxon>Insecta</taxon>
        <taxon>Pterygota</taxon>
        <taxon>Neoptera</taxon>
        <taxon>Endopterygota</taxon>
        <taxon>Lepidoptera</taxon>
        <taxon>Glossata</taxon>
        <taxon>Ditrysia</taxon>
        <taxon>Pyraloidea</taxon>
        <taxon>Crambidae</taxon>
        <taxon>Pyraustinae</taxon>
        <taxon>Loxostege</taxon>
    </lineage>
</organism>
<dbReference type="GO" id="GO:0005886">
    <property type="term" value="C:plasma membrane"/>
    <property type="evidence" value="ECO:0007669"/>
    <property type="project" value="UniProtKB-SubCell"/>
</dbReference>
<comment type="caution">
    <text evidence="11">The sequence shown here is derived from an EMBL/GenBank/DDBJ whole genome shotgun (WGS) entry which is preliminary data.</text>
</comment>
<keyword evidence="7 10" id="KW-0472">Membrane</keyword>
<dbReference type="EMBL" id="JBEDNZ010000010">
    <property type="protein sequence ID" value="KAL0832690.1"/>
    <property type="molecule type" value="Genomic_DNA"/>
</dbReference>
<dbReference type="PANTHER" id="PTHR21137:SF35">
    <property type="entry name" value="ODORANT RECEPTOR 19A-RELATED"/>
    <property type="match status" value="1"/>
</dbReference>
<keyword evidence="3 10" id="KW-0716">Sensory transduction</keyword>
<evidence type="ECO:0000256" key="10">
    <source>
        <dbReference type="RuleBase" id="RU351113"/>
    </source>
</evidence>
<feature type="transmembrane region" description="Helical" evidence="10">
    <location>
        <begin position="12"/>
        <end position="28"/>
    </location>
</feature>
<protein>
    <recommendedName>
        <fullName evidence="10">Odorant receptor</fullName>
    </recommendedName>
</protein>
<evidence type="ECO:0000256" key="2">
    <source>
        <dbReference type="ARBA" id="ARBA00022475"/>
    </source>
</evidence>
<evidence type="ECO:0000256" key="7">
    <source>
        <dbReference type="ARBA" id="ARBA00023136"/>
    </source>
</evidence>
<evidence type="ECO:0000313" key="11">
    <source>
        <dbReference type="EMBL" id="KAL0832690.1"/>
    </source>
</evidence>
<comment type="similarity">
    <text evidence="10">Belongs to the insect chemoreceptor superfamily. Heteromeric odorant receptor channel (TC 1.A.69) family.</text>
</comment>
<keyword evidence="5 10" id="KW-0552">Olfaction</keyword>
<dbReference type="PANTHER" id="PTHR21137">
    <property type="entry name" value="ODORANT RECEPTOR"/>
    <property type="match status" value="1"/>
</dbReference>
<accession>A0ABD0T7X0</accession>
<evidence type="ECO:0000256" key="4">
    <source>
        <dbReference type="ARBA" id="ARBA00022692"/>
    </source>
</evidence>
<dbReference type="GO" id="GO:0007608">
    <property type="term" value="P:sensory perception of smell"/>
    <property type="evidence" value="ECO:0007669"/>
    <property type="project" value="UniProtKB-KW"/>
</dbReference>
<dbReference type="AlphaFoldDB" id="A0ABD0T7X0"/>
<comment type="caution">
    <text evidence="10">Lacks conserved residue(s) required for the propagation of feature annotation.</text>
</comment>
<feature type="transmembrane region" description="Helical" evidence="10">
    <location>
        <begin position="74"/>
        <end position="96"/>
    </location>
</feature>
<evidence type="ECO:0000256" key="6">
    <source>
        <dbReference type="ARBA" id="ARBA00022989"/>
    </source>
</evidence>
<dbReference type="Pfam" id="PF02949">
    <property type="entry name" value="7tm_6"/>
    <property type="match status" value="1"/>
</dbReference>
<reference evidence="11 12" key="1">
    <citation type="submission" date="2024-06" db="EMBL/GenBank/DDBJ databases">
        <title>A chromosome-level genome assembly of beet webworm, Loxostege sticticalis.</title>
        <authorList>
            <person name="Zhang Y."/>
        </authorList>
    </citation>
    <scope>NUCLEOTIDE SEQUENCE [LARGE SCALE GENOMIC DNA]</scope>
    <source>
        <strain evidence="11">AQ028</strain>
        <tissue evidence="11">Male pupae</tissue>
    </source>
</reference>
<evidence type="ECO:0000256" key="3">
    <source>
        <dbReference type="ARBA" id="ARBA00022606"/>
    </source>
</evidence>
<evidence type="ECO:0000256" key="1">
    <source>
        <dbReference type="ARBA" id="ARBA00004651"/>
    </source>
</evidence>
<comment type="subcellular location">
    <subcellularLocation>
        <location evidence="1 10">Cell membrane</location>
        <topology evidence="1 10">Multi-pass membrane protein</topology>
    </subcellularLocation>
</comment>
<evidence type="ECO:0000256" key="8">
    <source>
        <dbReference type="ARBA" id="ARBA00023170"/>
    </source>
</evidence>
<evidence type="ECO:0000256" key="9">
    <source>
        <dbReference type="ARBA" id="ARBA00023224"/>
    </source>
</evidence>
<feature type="transmembrane region" description="Helical" evidence="10">
    <location>
        <begin position="319"/>
        <end position="339"/>
    </location>
</feature>
<dbReference type="GO" id="GO:0007165">
    <property type="term" value="P:signal transduction"/>
    <property type="evidence" value="ECO:0007669"/>
    <property type="project" value="UniProtKB-KW"/>
</dbReference>